<dbReference type="InterPro" id="IPR000977">
    <property type="entry name" value="DNA_ligase_ATP-dep"/>
</dbReference>
<keyword evidence="6 12" id="KW-0227">DNA damage</keyword>
<dbReference type="GO" id="GO:0006281">
    <property type="term" value="P:DNA repair"/>
    <property type="evidence" value="ECO:0007669"/>
    <property type="project" value="UniProtKB-KW"/>
</dbReference>
<keyword evidence="8 12" id="KW-0233">DNA recombination</keyword>
<dbReference type="EMBL" id="SDMK01000001">
    <property type="protein sequence ID" value="RXS98215.1"/>
    <property type="molecule type" value="Genomic_DNA"/>
</dbReference>
<dbReference type="GO" id="GO:0005524">
    <property type="term" value="F:ATP binding"/>
    <property type="evidence" value="ECO:0007669"/>
    <property type="project" value="UniProtKB-KW"/>
</dbReference>
<keyword evidence="16" id="KW-1185">Reference proteome</keyword>
<reference evidence="15 16" key="1">
    <citation type="journal article" date="2016" name="Int. J. Syst. Evol. Microbiol.">
        <title>Acidipila dinghuensis sp. nov., an acidobacterium isolated from forest soil.</title>
        <authorList>
            <person name="Jiang Y.W."/>
            <person name="Wang J."/>
            <person name="Chen M.H."/>
            <person name="Lv Y.Y."/>
            <person name="Qiu L.H."/>
        </authorList>
    </citation>
    <scope>NUCLEOTIDE SEQUENCE [LARGE SCALE GENOMIC DNA]</scope>
    <source>
        <strain evidence="15 16">DHOF10</strain>
    </source>
</reference>
<comment type="similarity">
    <text evidence="1 13">Belongs to the ATP-dependent DNA ligase family.</text>
</comment>
<organism evidence="15 16">
    <name type="scientific">Silvibacterium dinghuense</name>
    <dbReference type="NCBI Taxonomy" id="1560006"/>
    <lineage>
        <taxon>Bacteria</taxon>
        <taxon>Pseudomonadati</taxon>
        <taxon>Acidobacteriota</taxon>
        <taxon>Terriglobia</taxon>
        <taxon>Terriglobales</taxon>
        <taxon>Acidobacteriaceae</taxon>
        <taxon>Silvibacterium</taxon>
    </lineage>
</organism>
<evidence type="ECO:0000256" key="1">
    <source>
        <dbReference type="ARBA" id="ARBA00007572"/>
    </source>
</evidence>
<evidence type="ECO:0000256" key="12">
    <source>
        <dbReference type="RuleBase" id="RU000617"/>
    </source>
</evidence>
<dbReference type="CDD" id="cd07972">
    <property type="entry name" value="OBF_DNA_ligase_Arch_LigB"/>
    <property type="match status" value="1"/>
</dbReference>
<gene>
    <name evidence="15" type="ORF">ESZ00_07480</name>
</gene>
<dbReference type="Pfam" id="PF01068">
    <property type="entry name" value="DNA_ligase_A_M"/>
    <property type="match status" value="1"/>
</dbReference>
<evidence type="ECO:0000256" key="4">
    <source>
        <dbReference type="ARBA" id="ARBA00022705"/>
    </source>
</evidence>
<evidence type="ECO:0000256" key="13">
    <source>
        <dbReference type="RuleBase" id="RU004196"/>
    </source>
</evidence>
<evidence type="ECO:0000256" key="8">
    <source>
        <dbReference type="ARBA" id="ARBA00023172"/>
    </source>
</evidence>
<keyword evidence="9 12" id="KW-0234">DNA repair</keyword>
<dbReference type="InterPro" id="IPR016059">
    <property type="entry name" value="DNA_ligase_ATP-dep_CS"/>
</dbReference>
<dbReference type="OrthoDB" id="9767858at2"/>
<keyword evidence="5 12" id="KW-0547">Nucleotide-binding</keyword>
<dbReference type="GO" id="GO:0071897">
    <property type="term" value="P:DNA biosynthetic process"/>
    <property type="evidence" value="ECO:0007669"/>
    <property type="project" value="InterPro"/>
</dbReference>
<dbReference type="SUPFAM" id="SSF56091">
    <property type="entry name" value="DNA ligase/mRNA capping enzyme, catalytic domain"/>
    <property type="match status" value="1"/>
</dbReference>
<dbReference type="GO" id="GO:0051301">
    <property type="term" value="P:cell division"/>
    <property type="evidence" value="ECO:0007669"/>
    <property type="project" value="UniProtKB-KW"/>
</dbReference>
<dbReference type="InterPro" id="IPR012309">
    <property type="entry name" value="DNA_ligase_ATP-dep_C"/>
</dbReference>
<dbReference type="CDD" id="cd07898">
    <property type="entry name" value="Adenylation_DNA_ligase"/>
    <property type="match status" value="1"/>
</dbReference>
<comment type="caution">
    <text evidence="15">The sequence shown here is derived from an EMBL/GenBank/DDBJ whole genome shotgun (WGS) entry which is preliminary data.</text>
</comment>
<name>A0A4Q1SL81_9BACT</name>
<dbReference type="InterPro" id="IPR012340">
    <property type="entry name" value="NA-bd_OB-fold"/>
</dbReference>
<dbReference type="InterPro" id="IPR012310">
    <property type="entry name" value="DNA_ligase_ATP-dep_cent"/>
</dbReference>
<dbReference type="SUPFAM" id="SSF117018">
    <property type="entry name" value="ATP-dependent DNA ligase DNA-binding domain"/>
    <property type="match status" value="1"/>
</dbReference>
<feature type="domain" description="ATP-dependent DNA ligase family profile" evidence="14">
    <location>
        <begin position="338"/>
        <end position="489"/>
    </location>
</feature>
<sequence>MIMSASFLEFAQENAALTATTKKLEKRALLAAYLRSLAVEDAARAALYFAGTPFAETDRRKLNVGGSLLTKALQKVAGVTPAILSAAYRRYGDLGDAAEELFNARERPQAGGLTLGIVAEAFTRIAAARGPGAKLPLVTALLEVATPVEARYLLKLILGDMRTGVKESLVEEAIAAAWGAEPAAVRRAGMLLGDLPEVVRLAVAGRLEQARMRLFHPLSFMLASPVATVEEAVERFTKELAAEGETASAIHGVLEDKYDGIRAQLHCGDRSQPGRVELFSRSREDLGASFPELMEAFAGLREPAILDGEILAWQPDTGRALPFSILQQRIGRKRVTAEMRERIPVVFMAFDALYLGEALLLEWPLGERRVRLEGFIARHAPATAEAIGREQQNLFAAASPGFPRLIVAPQVPLESAEHLDRAYAEARARGNEGVMLKSLRSVYQPGRRGLAWLKLKRELATLDVVVTGAEFGHGRRAGVLSDYTFAVQDGDRLLNVGKAYSGLTDAEIDELTAFFQAHTLEDNGHFRTVEPLKVLEVAFNNVMRSDRHSSGFALRFPRILRIREDKPVEEIDTLARVEEIYASQPDKPMEQGVGDGV</sequence>
<dbReference type="EC" id="6.5.1.1" evidence="12"/>
<dbReference type="PANTHER" id="PTHR45674">
    <property type="entry name" value="DNA LIGASE 1/3 FAMILY MEMBER"/>
    <property type="match status" value="1"/>
</dbReference>
<dbReference type="Pfam" id="PF04675">
    <property type="entry name" value="DNA_ligase_A_N"/>
    <property type="match status" value="1"/>
</dbReference>
<evidence type="ECO:0000256" key="5">
    <source>
        <dbReference type="ARBA" id="ARBA00022741"/>
    </source>
</evidence>
<evidence type="ECO:0000256" key="3">
    <source>
        <dbReference type="ARBA" id="ARBA00022618"/>
    </source>
</evidence>
<protein>
    <recommendedName>
        <fullName evidence="12">DNA ligase</fullName>
        <ecNumber evidence="12">6.5.1.1</ecNumber>
    </recommendedName>
</protein>
<evidence type="ECO:0000259" key="14">
    <source>
        <dbReference type="PROSITE" id="PS50160"/>
    </source>
</evidence>
<dbReference type="NCBIfam" id="TIGR00574">
    <property type="entry name" value="dnl1"/>
    <property type="match status" value="1"/>
</dbReference>
<dbReference type="PROSITE" id="PS50160">
    <property type="entry name" value="DNA_LIGASE_A3"/>
    <property type="match status" value="1"/>
</dbReference>
<evidence type="ECO:0000256" key="2">
    <source>
        <dbReference type="ARBA" id="ARBA00022598"/>
    </source>
</evidence>
<accession>A0A4Q1SL81</accession>
<dbReference type="InterPro" id="IPR036599">
    <property type="entry name" value="DNA_ligase_N_sf"/>
</dbReference>
<evidence type="ECO:0000313" key="16">
    <source>
        <dbReference type="Proteomes" id="UP000290253"/>
    </source>
</evidence>
<evidence type="ECO:0000256" key="7">
    <source>
        <dbReference type="ARBA" id="ARBA00022840"/>
    </source>
</evidence>
<dbReference type="PROSITE" id="PS00333">
    <property type="entry name" value="DNA_LIGASE_A2"/>
    <property type="match status" value="1"/>
</dbReference>
<evidence type="ECO:0000256" key="6">
    <source>
        <dbReference type="ARBA" id="ARBA00022763"/>
    </source>
</evidence>
<dbReference type="Gene3D" id="3.30.470.30">
    <property type="entry name" value="DNA ligase/mRNA capping enzyme"/>
    <property type="match status" value="1"/>
</dbReference>
<keyword evidence="4" id="KW-0235">DNA replication</keyword>
<evidence type="ECO:0000313" key="15">
    <source>
        <dbReference type="EMBL" id="RXS98215.1"/>
    </source>
</evidence>
<dbReference type="AlphaFoldDB" id="A0A4Q1SL81"/>
<dbReference type="Proteomes" id="UP000290253">
    <property type="component" value="Unassembled WGS sequence"/>
</dbReference>
<dbReference type="GO" id="GO:0003677">
    <property type="term" value="F:DNA binding"/>
    <property type="evidence" value="ECO:0007669"/>
    <property type="project" value="InterPro"/>
</dbReference>
<dbReference type="GO" id="GO:0003910">
    <property type="term" value="F:DNA ligase (ATP) activity"/>
    <property type="evidence" value="ECO:0007669"/>
    <property type="project" value="UniProtKB-EC"/>
</dbReference>
<dbReference type="Pfam" id="PF04679">
    <property type="entry name" value="DNA_ligase_A_C"/>
    <property type="match status" value="1"/>
</dbReference>
<dbReference type="Gene3D" id="1.10.3260.10">
    <property type="entry name" value="DNA ligase, ATP-dependent, N-terminal domain"/>
    <property type="match status" value="1"/>
</dbReference>
<dbReference type="SUPFAM" id="SSF50249">
    <property type="entry name" value="Nucleic acid-binding proteins"/>
    <property type="match status" value="1"/>
</dbReference>
<dbReference type="PANTHER" id="PTHR45674:SF4">
    <property type="entry name" value="DNA LIGASE 1"/>
    <property type="match status" value="1"/>
</dbReference>
<evidence type="ECO:0000256" key="9">
    <source>
        <dbReference type="ARBA" id="ARBA00023204"/>
    </source>
</evidence>
<proteinExistence type="inferred from homology"/>
<comment type="catalytic activity">
    <reaction evidence="11 12">
        <text>ATP + (deoxyribonucleotide)n-3'-hydroxyl + 5'-phospho-(deoxyribonucleotide)m = (deoxyribonucleotide)n+m + AMP + diphosphate.</text>
        <dbReference type="EC" id="6.5.1.1"/>
    </reaction>
</comment>
<keyword evidence="7 12" id="KW-0067">ATP-binding</keyword>
<keyword evidence="3" id="KW-0132">Cell division</keyword>
<dbReference type="InterPro" id="IPR050191">
    <property type="entry name" value="ATP-dep_DNA_ligase"/>
</dbReference>
<dbReference type="Gene3D" id="2.40.50.140">
    <property type="entry name" value="Nucleic acid-binding proteins"/>
    <property type="match status" value="1"/>
</dbReference>
<evidence type="ECO:0000256" key="10">
    <source>
        <dbReference type="ARBA" id="ARBA00023306"/>
    </source>
</evidence>
<dbReference type="GO" id="GO:0006310">
    <property type="term" value="P:DNA recombination"/>
    <property type="evidence" value="ECO:0007669"/>
    <property type="project" value="UniProtKB-KW"/>
</dbReference>
<keyword evidence="2 12" id="KW-0436">Ligase</keyword>
<dbReference type="PROSITE" id="PS00697">
    <property type="entry name" value="DNA_LIGASE_A1"/>
    <property type="match status" value="1"/>
</dbReference>
<dbReference type="GO" id="GO:0006260">
    <property type="term" value="P:DNA replication"/>
    <property type="evidence" value="ECO:0007669"/>
    <property type="project" value="UniProtKB-KW"/>
</dbReference>
<dbReference type="InterPro" id="IPR012308">
    <property type="entry name" value="DNA_ligase_ATP-dep_N"/>
</dbReference>
<evidence type="ECO:0000256" key="11">
    <source>
        <dbReference type="ARBA" id="ARBA00034003"/>
    </source>
</evidence>
<keyword evidence="10" id="KW-0131">Cell cycle</keyword>